<accession>A0A0A0BF71</accession>
<dbReference type="AlphaFoldDB" id="A0A0A0BF71"/>
<dbReference type="RefSeq" id="WP_036314309.1">
    <property type="nucleotide sequence ID" value="NZ_JADFAB010000025.1"/>
</dbReference>
<organism evidence="1 2">
    <name type="scientific">Methylophaga thiooxydans</name>
    <dbReference type="NCBI Taxonomy" id="392484"/>
    <lineage>
        <taxon>Bacteria</taxon>
        <taxon>Pseudomonadati</taxon>
        <taxon>Pseudomonadota</taxon>
        <taxon>Gammaproteobacteria</taxon>
        <taxon>Thiotrichales</taxon>
        <taxon>Piscirickettsiaceae</taxon>
        <taxon>Methylophaga</taxon>
    </lineage>
</organism>
<evidence type="ECO:0000313" key="1">
    <source>
        <dbReference type="EMBL" id="KGM06535.1"/>
    </source>
</evidence>
<dbReference type="STRING" id="392484.LP43_1757"/>
<reference evidence="1 2" key="1">
    <citation type="submission" date="2014-09" db="EMBL/GenBank/DDBJ databases">
        <authorList>
            <person name="Grob C."/>
            <person name="Taubert M."/>
            <person name="Howat A.M."/>
            <person name="Burns O.J."/>
            <person name="Dixon J.L."/>
            <person name="Chen Y."/>
            <person name="Murrell J.C."/>
        </authorList>
    </citation>
    <scope>NUCLEOTIDE SEQUENCE [LARGE SCALE GENOMIC DNA]</scope>
    <source>
        <strain evidence="1">L4</strain>
    </source>
</reference>
<evidence type="ECO:0000313" key="2">
    <source>
        <dbReference type="Proteomes" id="UP000029999"/>
    </source>
</evidence>
<name>A0A0A0BF71_9GAMM</name>
<evidence type="ECO:0008006" key="3">
    <source>
        <dbReference type="Google" id="ProtNLM"/>
    </source>
</evidence>
<dbReference type="EMBL" id="JRQD01000004">
    <property type="protein sequence ID" value="KGM06535.1"/>
    <property type="molecule type" value="Genomic_DNA"/>
</dbReference>
<proteinExistence type="predicted"/>
<sequence length="112" mass="12578">MAYVQRDQHGNITAVFDSPQQNAQESVSINSEELISFLRDSEDTEHVRVALSSSDMALVRVLEDLVNTLIDKNVILFTDLPMAAREKLSNREKIRGHLNSLDDLMGDDHGIL</sequence>
<comment type="caution">
    <text evidence="1">The sequence shown here is derived from an EMBL/GenBank/DDBJ whole genome shotgun (WGS) entry which is preliminary data.</text>
</comment>
<gene>
    <name evidence="1" type="ORF">LP43_1757</name>
</gene>
<protein>
    <recommendedName>
        <fullName evidence="3">Tryptophan synthase subunit beta like protein</fullName>
    </recommendedName>
</protein>
<dbReference type="Proteomes" id="UP000029999">
    <property type="component" value="Unassembled WGS sequence"/>
</dbReference>